<dbReference type="Proteomes" id="UP000440066">
    <property type="component" value="Unassembled WGS sequence"/>
</dbReference>
<evidence type="ECO:0000313" key="6">
    <source>
        <dbReference type="Proteomes" id="UP000469870"/>
    </source>
</evidence>
<dbReference type="AlphaFoldDB" id="A0A6I2G9E2"/>
<dbReference type="EMBL" id="WJQR01000005">
    <property type="protein sequence ID" value="MRI81552.1"/>
    <property type="molecule type" value="Genomic_DNA"/>
</dbReference>
<evidence type="ECO:0000313" key="2">
    <source>
        <dbReference type="EMBL" id="MRI84407.1"/>
    </source>
</evidence>
<evidence type="ECO:0000313" key="3">
    <source>
        <dbReference type="EMBL" id="MRJ47376.1"/>
    </source>
</evidence>
<evidence type="ECO:0000313" key="4">
    <source>
        <dbReference type="Proteomes" id="UP000430975"/>
    </source>
</evidence>
<organism evidence="2 4">
    <name type="scientific">Fundicoccus ignavus</name>
    <dbReference type="NCBI Taxonomy" id="2664442"/>
    <lineage>
        <taxon>Bacteria</taxon>
        <taxon>Bacillati</taxon>
        <taxon>Bacillota</taxon>
        <taxon>Bacilli</taxon>
        <taxon>Lactobacillales</taxon>
        <taxon>Aerococcaceae</taxon>
        <taxon>Fundicoccus</taxon>
    </lineage>
</organism>
<dbReference type="EMBL" id="WJQS01000001">
    <property type="protein sequence ID" value="MRI84407.1"/>
    <property type="molecule type" value="Genomic_DNA"/>
</dbReference>
<evidence type="ECO:0000313" key="5">
    <source>
        <dbReference type="Proteomes" id="UP000440066"/>
    </source>
</evidence>
<proteinExistence type="predicted"/>
<gene>
    <name evidence="3" type="ORF">GF867_07350</name>
    <name evidence="2" type="ORF">GIY09_00620</name>
    <name evidence="1" type="ORF">GIY11_05930</name>
</gene>
<dbReference type="PIRSF" id="PIRSF035040">
    <property type="entry name" value="UCP035040_CBS_Lmo0553"/>
    <property type="match status" value="1"/>
</dbReference>
<sequence length="211" mass="24352">MINELLIHKNHLTCIPETMNCEEALTILEGDGARLAPVLDGSNTLFRGNIYRYHIYQYKSKHPEADLSQIPVTRFLKNTTKIVHDTDSLYRLFFAMSDLPYIAVLNEQNSFLGIVRHNTMTRYFAQAWAMQTAGFVLNVRIIGKKGEYERLIKIIHRYSEINSMMTLEEADTNTFASINFVLPAGLDQIKLNALVRDLEKRGYQTRSYKVK</sequence>
<dbReference type="InterPro" id="IPR017036">
    <property type="entry name" value="Lmo0553-like"/>
</dbReference>
<keyword evidence="4" id="KW-1185">Reference proteome</keyword>
<dbReference type="Proteomes" id="UP000469870">
    <property type="component" value="Unassembled WGS sequence"/>
</dbReference>
<reference evidence="3 5" key="1">
    <citation type="submission" date="2019-11" db="EMBL/GenBank/DDBJ databases">
        <title>Characterisation of Fundicoccus ignavus gen. nov. sp. nov., a novel genus of the family Aerococcaceae from bulk tank milk.</title>
        <authorList>
            <person name="Siebert A."/>
            <person name="Huptas C."/>
            <person name="Wenning M."/>
            <person name="Scherer S."/>
            <person name="Doll E.V."/>
        </authorList>
    </citation>
    <scope>NUCLEOTIDE SEQUENCE [LARGE SCALE GENOMIC DNA]</scope>
    <source>
        <strain evidence="3 5">DSM 109652</strain>
    </source>
</reference>
<dbReference type="InterPro" id="IPR046342">
    <property type="entry name" value="CBS_dom_sf"/>
</dbReference>
<evidence type="ECO:0000313" key="1">
    <source>
        <dbReference type="EMBL" id="MRI81552.1"/>
    </source>
</evidence>
<accession>A0A6I2G9E2</accession>
<dbReference type="RefSeq" id="WP_153832455.1">
    <property type="nucleotide sequence ID" value="NZ_WJQR01000005.1"/>
</dbReference>
<protein>
    <submittedName>
        <fullName evidence="2">CBS domain-containing protein</fullName>
    </submittedName>
</protein>
<dbReference type="NCBIfam" id="NF038387">
    <property type="entry name" value="CBS_CbpA"/>
    <property type="match status" value="1"/>
</dbReference>
<dbReference type="SUPFAM" id="SSF54631">
    <property type="entry name" value="CBS-domain pair"/>
    <property type="match status" value="1"/>
</dbReference>
<comment type="caution">
    <text evidence="2">The sequence shown here is derived from an EMBL/GenBank/DDBJ whole genome shotgun (WGS) entry which is preliminary data.</text>
</comment>
<name>A0A6I2G9E2_9LACT</name>
<dbReference type="Gene3D" id="3.10.580.10">
    <property type="entry name" value="CBS-domain"/>
    <property type="match status" value="1"/>
</dbReference>
<dbReference type="Proteomes" id="UP000430975">
    <property type="component" value="Unassembled WGS sequence"/>
</dbReference>
<dbReference type="EMBL" id="WJQT01000009">
    <property type="protein sequence ID" value="MRJ47376.1"/>
    <property type="molecule type" value="Genomic_DNA"/>
</dbReference>
<reference evidence="4 6" key="2">
    <citation type="submission" date="2019-11" db="EMBL/GenBank/DDBJ databases">
        <title>Characterisation of Fundicoccus ignavus gen. nov. sp. nov., a novel genus of the family Aerococcaceae isolated from bulk tank milk.</title>
        <authorList>
            <person name="Siebert A."/>
            <person name="Huptas C."/>
            <person name="Wenning M."/>
            <person name="Scherer S."/>
            <person name="Doll E.V."/>
        </authorList>
    </citation>
    <scope>NUCLEOTIDE SEQUENCE [LARGE SCALE GENOMIC DNA]</scope>
    <source>
        <strain evidence="1 6">DSM 109653</strain>
        <strain evidence="2 4">WS4759</strain>
    </source>
</reference>